<feature type="coiled-coil region" evidence="1">
    <location>
        <begin position="61"/>
        <end position="102"/>
    </location>
</feature>
<feature type="compositionally biased region" description="Basic and acidic residues" evidence="2">
    <location>
        <begin position="34"/>
        <end position="45"/>
    </location>
</feature>
<dbReference type="OrthoDB" id="6015662at2759"/>
<dbReference type="EMBL" id="MU825401">
    <property type="protein sequence ID" value="KAJ7392338.1"/>
    <property type="molecule type" value="Genomic_DNA"/>
</dbReference>
<keyword evidence="4" id="KW-1185">Reference proteome</keyword>
<reference evidence="3" key="1">
    <citation type="submission" date="2023-01" db="EMBL/GenBank/DDBJ databases">
        <title>Genome assembly of the deep-sea coral Lophelia pertusa.</title>
        <authorList>
            <person name="Herrera S."/>
            <person name="Cordes E."/>
        </authorList>
    </citation>
    <scope>NUCLEOTIDE SEQUENCE</scope>
    <source>
        <strain evidence="3">USNM1676648</strain>
        <tissue evidence="3">Polyp</tissue>
    </source>
</reference>
<evidence type="ECO:0000256" key="1">
    <source>
        <dbReference type="SAM" id="Coils"/>
    </source>
</evidence>
<sequence>MADPSEDSSKRTSRCPGCDAPASEHSWGIPSKFCEGEEKSSPRKPDFEAAVHLEMDSQICNLEEELANLDLEEERQAKQRKVQSLQRLIKEKRARIHQAAEQLDGDLPESSEPTEPTNITDLKRLVSNQTPLDGLLQPLQQATSIANQCWNAVPSQAIGAQQSDTRQRTGMIGTSEMFLKPAQLPKGMTAHDLERKIKATKVRAVDQFSTKFNAQQHDEAKQKDPPPHPNKL</sequence>
<feature type="region of interest" description="Disordered" evidence="2">
    <location>
        <begin position="1"/>
        <end position="45"/>
    </location>
</feature>
<protein>
    <submittedName>
        <fullName evidence="3">Uncharacterized protein</fullName>
    </submittedName>
</protein>
<comment type="caution">
    <text evidence="3">The sequence shown here is derived from an EMBL/GenBank/DDBJ whole genome shotgun (WGS) entry which is preliminary data.</text>
</comment>
<keyword evidence="1" id="KW-0175">Coiled coil</keyword>
<evidence type="ECO:0000313" key="3">
    <source>
        <dbReference type="EMBL" id="KAJ7392338.1"/>
    </source>
</evidence>
<name>A0A9X0DB73_9CNID</name>
<dbReference type="Proteomes" id="UP001163046">
    <property type="component" value="Unassembled WGS sequence"/>
</dbReference>
<accession>A0A9X0DB73</accession>
<evidence type="ECO:0000313" key="4">
    <source>
        <dbReference type="Proteomes" id="UP001163046"/>
    </source>
</evidence>
<organism evidence="3 4">
    <name type="scientific">Desmophyllum pertusum</name>
    <dbReference type="NCBI Taxonomy" id="174260"/>
    <lineage>
        <taxon>Eukaryota</taxon>
        <taxon>Metazoa</taxon>
        <taxon>Cnidaria</taxon>
        <taxon>Anthozoa</taxon>
        <taxon>Hexacorallia</taxon>
        <taxon>Scleractinia</taxon>
        <taxon>Caryophylliina</taxon>
        <taxon>Caryophylliidae</taxon>
        <taxon>Desmophyllum</taxon>
    </lineage>
</organism>
<proteinExistence type="predicted"/>
<feature type="region of interest" description="Disordered" evidence="2">
    <location>
        <begin position="208"/>
        <end position="232"/>
    </location>
</feature>
<gene>
    <name evidence="3" type="ORF">OS493_011996</name>
</gene>
<evidence type="ECO:0000256" key="2">
    <source>
        <dbReference type="SAM" id="MobiDB-lite"/>
    </source>
</evidence>
<feature type="compositionally biased region" description="Basic and acidic residues" evidence="2">
    <location>
        <begin position="216"/>
        <end position="226"/>
    </location>
</feature>
<dbReference type="AlphaFoldDB" id="A0A9X0DB73"/>